<dbReference type="EMBL" id="AXCM01012578">
    <property type="status" value="NOT_ANNOTATED_CDS"/>
    <property type="molecule type" value="Genomic_DNA"/>
</dbReference>
<dbReference type="VEuPathDB" id="VectorBase:ACUA014229"/>
<reference evidence="3" key="1">
    <citation type="submission" date="2013-09" db="EMBL/GenBank/DDBJ databases">
        <title>The Genome Sequence of Anopheles culicifacies species A.</title>
        <authorList>
            <consortium name="The Broad Institute Genomics Platform"/>
            <person name="Neafsey D.E."/>
            <person name="Besansky N."/>
            <person name="Howell P."/>
            <person name="Walton C."/>
            <person name="Young S.K."/>
            <person name="Zeng Q."/>
            <person name="Gargeya S."/>
            <person name="Fitzgerald M."/>
            <person name="Haas B."/>
            <person name="Abouelleil A."/>
            <person name="Allen A.W."/>
            <person name="Alvarado L."/>
            <person name="Arachchi H.M."/>
            <person name="Berlin A.M."/>
            <person name="Chapman S.B."/>
            <person name="Gainer-Dewar J."/>
            <person name="Goldberg J."/>
            <person name="Griggs A."/>
            <person name="Gujja S."/>
            <person name="Hansen M."/>
            <person name="Howarth C."/>
            <person name="Imamovic A."/>
            <person name="Ireland A."/>
            <person name="Larimer J."/>
            <person name="McCowan C."/>
            <person name="Murphy C."/>
            <person name="Pearson M."/>
            <person name="Poon T.W."/>
            <person name="Priest M."/>
            <person name="Roberts A."/>
            <person name="Saif S."/>
            <person name="Shea T."/>
            <person name="Sisk P."/>
            <person name="Sykes S."/>
            <person name="Wortman J."/>
            <person name="Nusbaum C."/>
            <person name="Birren B."/>
        </authorList>
    </citation>
    <scope>NUCLEOTIDE SEQUENCE [LARGE SCALE GENOMIC DNA]</scope>
    <source>
        <strain evidence="3">A-37</strain>
    </source>
</reference>
<evidence type="ECO:0000313" key="2">
    <source>
        <dbReference type="EnsemblMetazoa" id="ACUA014229-PA"/>
    </source>
</evidence>
<keyword evidence="3" id="KW-1185">Reference proteome</keyword>
<keyword evidence="1" id="KW-0472">Membrane</keyword>
<reference evidence="2" key="2">
    <citation type="submission" date="2020-05" db="UniProtKB">
        <authorList>
            <consortium name="EnsemblMetazoa"/>
        </authorList>
    </citation>
    <scope>IDENTIFICATION</scope>
    <source>
        <strain evidence="2">A-37</strain>
    </source>
</reference>
<accession>A0A182MBJ1</accession>
<dbReference type="EMBL" id="AXCM01012577">
    <property type="status" value="NOT_ANNOTATED_CDS"/>
    <property type="molecule type" value="Genomic_DNA"/>
</dbReference>
<feature type="transmembrane region" description="Helical" evidence="1">
    <location>
        <begin position="21"/>
        <end position="45"/>
    </location>
</feature>
<name>A0A182MBJ1_9DIPT</name>
<dbReference type="Proteomes" id="UP000075883">
    <property type="component" value="Unassembled WGS sequence"/>
</dbReference>
<dbReference type="EnsemblMetazoa" id="ACUA014229-RA">
    <property type="protein sequence ID" value="ACUA014229-PA"/>
    <property type="gene ID" value="ACUA014229"/>
</dbReference>
<evidence type="ECO:0000256" key="1">
    <source>
        <dbReference type="SAM" id="Phobius"/>
    </source>
</evidence>
<evidence type="ECO:0000313" key="3">
    <source>
        <dbReference type="Proteomes" id="UP000075883"/>
    </source>
</evidence>
<keyword evidence="1" id="KW-1133">Transmembrane helix</keyword>
<organism evidence="2 3">
    <name type="scientific">Anopheles culicifacies</name>
    <dbReference type="NCBI Taxonomy" id="139723"/>
    <lineage>
        <taxon>Eukaryota</taxon>
        <taxon>Metazoa</taxon>
        <taxon>Ecdysozoa</taxon>
        <taxon>Arthropoda</taxon>
        <taxon>Hexapoda</taxon>
        <taxon>Insecta</taxon>
        <taxon>Pterygota</taxon>
        <taxon>Neoptera</taxon>
        <taxon>Endopterygota</taxon>
        <taxon>Diptera</taxon>
        <taxon>Nematocera</taxon>
        <taxon>Culicoidea</taxon>
        <taxon>Culicidae</taxon>
        <taxon>Anophelinae</taxon>
        <taxon>Anopheles</taxon>
        <taxon>culicifacies species complex</taxon>
    </lineage>
</organism>
<keyword evidence="1" id="KW-0812">Transmembrane</keyword>
<dbReference type="AlphaFoldDB" id="A0A182MBJ1"/>
<protein>
    <submittedName>
        <fullName evidence="2">Uncharacterized protein</fullName>
    </submittedName>
</protein>
<proteinExistence type="predicted"/>
<sequence>MPGHFERYGRCRRPLNNARAVLLVINIPASCLGVLSGCFYLLMLLNAGGRADVHNGGVLKFRIHAGVSFISQPERMGPGGPGKRDLKGACYVTWRDVYRTIEFPYWQVAANEHLPCRHLTSGNFPTERHPSASGVLSRLCTERK</sequence>